<evidence type="ECO:0000313" key="1">
    <source>
        <dbReference type="EMBL" id="MFE9226791.1"/>
    </source>
</evidence>
<dbReference type="RefSeq" id="WP_358287567.1">
    <property type="nucleotide sequence ID" value="NZ_JBEYGJ010000031.1"/>
</dbReference>
<keyword evidence="2" id="KW-1185">Reference proteome</keyword>
<accession>A0ABW6LHT6</accession>
<name>A0ABW6LHT6_9ACTN</name>
<gene>
    <name evidence="1" type="ORF">ACFYM3_19550</name>
</gene>
<organism evidence="1 2">
    <name type="scientific">Streptomyces massasporeus</name>
    <dbReference type="NCBI Taxonomy" id="67324"/>
    <lineage>
        <taxon>Bacteria</taxon>
        <taxon>Bacillati</taxon>
        <taxon>Actinomycetota</taxon>
        <taxon>Actinomycetes</taxon>
        <taxon>Kitasatosporales</taxon>
        <taxon>Streptomycetaceae</taxon>
        <taxon>Streptomyces</taxon>
    </lineage>
</organism>
<sequence length="204" mass="21736">MLAQIIVLGSEILPGDVLKRYPSSPVAVAEDVDPNYPNSRTLRMADGTWYFCSPAQEYVVTRHVDPAPTTFGSVLVVGNTSTADALADLTAFACDVADRLRFPTVVATGRDYDPTQYEAVVLADGWSETFESAALGCEATLADMCTFWADDVYEYPVNTTCGHCGEDDPEAAPVRSVDGWTTSVCPGCVAAARREALPGVLVAA</sequence>
<dbReference type="Proteomes" id="UP001601288">
    <property type="component" value="Unassembled WGS sequence"/>
</dbReference>
<proteinExistence type="predicted"/>
<comment type="caution">
    <text evidence="1">The sequence shown here is derived from an EMBL/GenBank/DDBJ whole genome shotgun (WGS) entry which is preliminary data.</text>
</comment>
<dbReference type="EMBL" id="JBIAFP010000010">
    <property type="protein sequence ID" value="MFE9226791.1"/>
    <property type="molecule type" value="Genomic_DNA"/>
</dbReference>
<evidence type="ECO:0000313" key="2">
    <source>
        <dbReference type="Proteomes" id="UP001601288"/>
    </source>
</evidence>
<reference evidence="1 2" key="1">
    <citation type="submission" date="2024-10" db="EMBL/GenBank/DDBJ databases">
        <title>The Natural Products Discovery Center: Release of the First 8490 Sequenced Strains for Exploring Actinobacteria Biosynthetic Diversity.</title>
        <authorList>
            <person name="Kalkreuter E."/>
            <person name="Kautsar S.A."/>
            <person name="Yang D."/>
            <person name="Bader C.D."/>
            <person name="Teijaro C.N."/>
            <person name="Fluegel L."/>
            <person name="Davis C.M."/>
            <person name="Simpson J.R."/>
            <person name="Lauterbach L."/>
            <person name="Steele A.D."/>
            <person name="Gui C."/>
            <person name="Meng S."/>
            <person name="Li G."/>
            <person name="Viehrig K."/>
            <person name="Ye F."/>
            <person name="Su P."/>
            <person name="Kiefer A.F."/>
            <person name="Nichols A."/>
            <person name="Cepeda A.J."/>
            <person name="Yan W."/>
            <person name="Fan B."/>
            <person name="Jiang Y."/>
            <person name="Adhikari A."/>
            <person name="Zheng C.-J."/>
            <person name="Schuster L."/>
            <person name="Cowan T.M."/>
            <person name="Smanski M.J."/>
            <person name="Chevrette M.G."/>
            <person name="De Carvalho L.P.S."/>
            <person name="Shen B."/>
        </authorList>
    </citation>
    <scope>NUCLEOTIDE SEQUENCE [LARGE SCALE GENOMIC DNA]</scope>
    <source>
        <strain evidence="1 2">NPDC007066</strain>
    </source>
</reference>
<protein>
    <submittedName>
        <fullName evidence="1">Uncharacterized protein</fullName>
    </submittedName>
</protein>